<organism evidence="2 3">
    <name type="scientific">Arabis nemorensis</name>
    <dbReference type="NCBI Taxonomy" id="586526"/>
    <lineage>
        <taxon>Eukaryota</taxon>
        <taxon>Viridiplantae</taxon>
        <taxon>Streptophyta</taxon>
        <taxon>Embryophyta</taxon>
        <taxon>Tracheophyta</taxon>
        <taxon>Spermatophyta</taxon>
        <taxon>Magnoliopsida</taxon>
        <taxon>eudicotyledons</taxon>
        <taxon>Gunneridae</taxon>
        <taxon>Pentapetalae</taxon>
        <taxon>rosids</taxon>
        <taxon>malvids</taxon>
        <taxon>Brassicales</taxon>
        <taxon>Brassicaceae</taxon>
        <taxon>Arabideae</taxon>
        <taxon>Arabis</taxon>
    </lineage>
</organism>
<reference evidence="2" key="1">
    <citation type="submission" date="2019-07" db="EMBL/GenBank/DDBJ databases">
        <authorList>
            <person name="Dittberner H."/>
        </authorList>
    </citation>
    <scope>NUCLEOTIDE SEQUENCE [LARGE SCALE GENOMIC DNA]</scope>
</reference>
<accession>A0A565BJH9</accession>
<gene>
    <name evidence="2" type="ORF">ANE_LOCUS12240</name>
</gene>
<feature type="region of interest" description="Disordered" evidence="1">
    <location>
        <begin position="97"/>
        <end position="131"/>
    </location>
</feature>
<protein>
    <submittedName>
        <fullName evidence="2">Uncharacterized protein</fullName>
    </submittedName>
</protein>
<comment type="caution">
    <text evidence="2">The sequence shown here is derived from an EMBL/GenBank/DDBJ whole genome shotgun (WGS) entry which is preliminary data.</text>
</comment>
<evidence type="ECO:0000313" key="2">
    <source>
        <dbReference type="EMBL" id="VVB01796.1"/>
    </source>
</evidence>
<feature type="compositionally biased region" description="Basic residues" evidence="1">
    <location>
        <begin position="1"/>
        <end position="11"/>
    </location>
</feature>
<evidence type="ECO:0000313" key="3">
    <source>
        <dbReference type="Proteomes" id="UP000489600"/>
    </source>
</evidence>
<evidence type="ECO:0000256" key="1">
    <source>
        <dbReference type="SAM" id="MobiDB-lite"/>
    </source>
</evidence>
<dbReference type="OrthoDB" id="1108969at2759"/>
<dbReference type="EMBL" id="CABITT030000004">
    <property type="protein sequence ID" value="VVB01796.1"/>
    <property type="molecule type" value="Genomic_DNA"/>
</dbReference>
<feature type="region of interest" description="Disordered" evidence="1">
    <location>
        <begin position="1"/>
        <end position="33"/>
    </location>
</feature>
<name>A0A565BJH9_9BRAS</name>
<sequence length="131" mass="14163">MSQTQQRRRVLAGHSHSVLPPGAIGRTLSRSSANCTTRHSLNVLLDAPARRDQPHLHPPKLDGALCAHYRDHEPTESVYASLLSNLDMDMQRCETLQPTRLSTNPSTTIGSVSTAATPTSTRPNASPTASE</sequence>
<dbReference type="AlphaFoldDB" id="A0A565BJH9"/>
<dbReference type="Proteomes" id="UP000489600">
    <property type="component" value="Unassembled WGS sequence"/>
</dbReference>
<keyword evidence="3" id="KW-1185">Reference proteome</keyword>
<proteinExistence type="predicted"/>